<evidence type="ECO:0000313" key="2">
    <source>
        <dbReference type="Proteomes" id="UP000004162"/>
    </source>
</evidence>
<reference evidence="1 2" key="1">
    <citation type="submission" date="2006-07" db="EMBL/GenBank/DDBJ databases">
        <title>Annotation of the draft genome assembly of Chlorobium ferroxidans DSM 13031.</title>
        <authorList>
            <consortium name="US DOE Joint Genome Institute (JGI-ORNL)"/>
            <person name="Larimer F."/>
            <person name="Land M."/>
            <person name="Hauser L."/>
        </authorList>
    </citation>
    <scope>NUCLEOTIDE SEQUENCE [LARGE SCALE GENOMIC DNA]</scope>
    <source>
        <strain evidence="1 2">DSM 13031</strain>
    </source>
</reference>
<dbReference type="AlphaFoldDB" id="Q0YRR2"/>
<evidence type="ECO:0000313" key="1">
    <source>
        <dbReference type="EMBL" id="EAT58995.1"/>
    </source>
</evidence>
<reference evidence="1 2" key="2">
    <citation type="submission" date="2006-07" db="EMBL/GenBank/DDBJ databases">
        <title>Sequencing of the draft genome and assembly of Chlorobium ferroxidans DSM 13031.</title>
        <authorList>
            <consortium name="US DOE Joint Genome Institute (JGI-PGF)"/>
            <person name="Copeland A."/>
            <person name="Lucas S."/>
            <person name="Lapidus A."/>
            <person name="Barry K."/>
            <person name="Glavina del Rio T."/>
            <person name="Dalin E."/>
            <person name="Tice H."/>
            <person name="Bruce D."/>
            <person name="Pitluck S."/>
            <person name="Richardson P."/>
        </authorList>
    </citation>
    <scope>NUCLEOTIDE SEQUENCE [LARGE SCALE GENOMIC DNA]</scope>
    <source>
        <strain evidence="1 2">DSM 13031</strain>
    </source>
</reference>
<accession>Q0YRR2</accession>
<dbReference type="EMBL" id="AASE01000009">
    <property type="protein sequence ID" value="EAT58995.1"/>
    <property type="molecule type" value="Genomic_DNA"/>
</dbReference>
<proteinExistence type="predicted"/>
<keyword evidence="2" id="KW-1185">Reference proteome</keyword>
<dbReference type="Proteomes" id="UP000004162">
    <property type="component" value="Unassembled WGS sequence"/>
</dbReference>
<name>Q0YRR2_9CHLB</name>
<organism evidence="1 2">
    <name type="scientific">Chlorobium ferrooxidans DSM 13031</name>
    <dbReference type="NCBI Taxonomy" id="377431"/>
    <lineage>
        <taxon>Bacteria</taxon>
        <taxon>Pseudomonadati</taxon>
        <taxon>Chlorobiota</taxon>
        <taxon>Chlorobiia</taxon>
        <taxon>Chlorobiales</taxon>
        <taxon>Chlorobiaceae</taxon>
        <taxon>Chlorobium/Pelodictyon group</taxon>
        <taxon>Chlorobium</taxon>
    </lineage>
</organism>
<sequence>MQLRNIFMVFMNKQPTFNHHIKIMNASFNLPGSSYEEVQKIIKGYSHSQDNASLDSLAKLIGLHSTIISSNNKFLSDIGIISGGMKKSATELGKRLGRALDHHHNEDISKYFAEAVQTNETVSGLISTVRIKGGMSEKEFSEHILYVSGQKNNSRNKTGARCVVDVLIASMLLEEKDNKLTVATPLNLSVNNRSQSESELGLLSNDIRQEAKTDPSNIMSNVGMNVPQIAINIQLHLPETDNGEVYEKLFKALREQLISPKN</sequence>
<evidence type="ECO:0008006" key="3">
    <source>
        <dbReference type="Google" id="ProtNLM"/>
    </source>
</evidence>
<protein>
    <recommendedName>
        <fullName evidence="3">DUF5343 domain-containing protein</fullName>
    </recommendedName>
</protein>
<gene>
    <name evidence="1" type="ORF">CferDRAFT_0969</name>
</gene>
<comment type="caution">
    <text evidence="1">The sequence shown here is derived from an EMBL/GenBank/DDBJ whole genome shotgun (WGS) entry which is preliminary data.</text>
</comment>